<dbReference type="EMBL" id="ML995482">
    <property type="protein sequence ID" value="KAF2143359.1"/>
    <property type="molecule type" value="Genomic_DNA"/>
</dbReference>
<dbReference type="InterPro" id="IPR006694">
    <property type="entry name" value="Fatty_acid_hydroxylase"/>
</dbReference>
<keyword evidence="4 6" id="KW-0472">Membrane</keyword>
<evidence type="ECO:0000256" key="1">
    <source>
        <dbReference type="ARBA" id="ARBA00004370"/>
    </source>
</evidence>
<evidence type="ECO:0000256" key="5">
    <source>
        <dbReference type="SAM" id="MobiDB-lite"/>
    </source>
</evidence>
<evidence type="ECO:0000259" key="7">
    <source>
        <dbReference type="Pfam" id="PF04116"/>
    </source>
</evidence>
<dbReference type="Proteomes" id="UP000799438">
    <property type="component" value="Unassembled WGS sequence"/>
</dbReference>
<dbReference type="GO" id="GO:0016020">
    <property type="term" value="C:membrane"/>
    <property type="evidence" value="ECO:0007669"/>
    <property type="project" value="UniProtKB-SubCell"/>
</dbReference>
<dbReference type="GO" id="GO:0008610">
    <property type="term" value="P:lipid biosynthetic process"/>
    <property type="evidence" value="ECO:0007669"/>
    <property type="project" value="InterPro"/>
</dbReference>
<protein>
    <recommendedName>
        <fullName evidence="7">Fatty acid hydroxylase domain-containing protein</fullName>
    </recommendedName>
</protein>
<dbReference type="GO" id="GO:0016491">
    <property type="term" value="F:oxidoreductase activity"/>
    <property type="evidence" value="ECO:0007669"/>
    <property type="project" value="InterPro"/>
</dbReference>
<dbReference type="GO" id="GO:0005506">
    <property type="term" value="F:iron ion binding"/>
    <property type="evidence" value="ECO:0007669"/>
    <property type="project" value="InterPro"/>
</dbReference>
<feature type="region of interest" description="Disordered" evidence="5">
    <location>
        <begin position="360"/>
        <end position="434"/>
    </location>
</feature>
<proteinExistence type="predicted"/>
<keyword evidence="3 6" id="KW-1133">Transmembrane helix</keyword>
<feature type="compositionally biased region" description="Basic residues" evidence="5">
    <location>
        <begin position="390"/>
        <end position="400"/>
    </location>
</feature>
<dbReference type="GeneID" id="54296407"/>
<keyword evidence="2 6" id="KW-0812">Transmembrane</keyword>
<dbReference type="InterPro" id="IPR050307">
    <property type="entry name" value="Sterol_Desaturase_Related"/>
</dbReference>
<feature type="transmembrane region" description="Helical" evidence="6">
    <location>
        <begin position="191"/>
        <end position="215"/>
    </location>
</feature>
<dbReference type="RefSeq" id="XP_033399071.1">
    <property type="nucleotide sequence ID" value="XM_033538911.1"/>
</dbReference>
<dbReference type="OrthoDB" id="408954at2759"/>
<accession>A0A6A6BGT8</accession>
<dbReference type="Pfam" id="PF04116">
    <property type="entry name" value="FA_hydroxylase"/>
    <property type="match status" value="1"/>
</dbReference>
<dbReference type="AlphaFoldDB" id="A0A6A6BGT8"/>
<evidence type="ECO:0000256" key="6">
    <source>
        <dbReference type="SAM" id="Phobius"/>
    </source>
</evidence>
<dbReference type="PANTHER" id="PTHR11863">
    <property type="entry name" value="STEROL DESATURASE"/>
    <property type="match status" value="1"/>
</dbReference>
<feature type="domain" description="Fatty acid hydroxylase" evidence="7">
    <location>
        <begin position="202"/>
        <end position="338"/>
    </location>
</feature>
<keyword evidence="9" id="KW-1185">Reference proteome</keyword>
<reference evidence="8" key="1">
    <citation type="journal article" date="2020" name="Stud. Mycol.">
        <title>101 Dothideomycetes genomes: a test case for predicting lifestyles and emergence of pathogens.</title>
        <authorList>
            <person name="Haridas S."/>
            <person name="Albert R."/>
            <person name="Binder M."/>
            <person name="Bloem J."/>
            <person name="Labutti K."/>
            <person name="Salamov A."/>
            <person name="Andreopoulos B."/>
            <person name="Baker S."/>
            <person name="Barry K."/>
            <person name="Bills G."/>
            <person name="Bluhm B."/>
            <person name="Cannon C."/>
            <person name="Castanera R."/>
            <person name="Culley D."/>
            <person name="Daum C."/>
            <person name="Ezra D."/>
            <person name="Gonzalez J."/>
            <person name="Henrissat B."/>
            <person name="Kuo A."/>
            <person name="Liang C."/>
            <person name="Lipzen A."/>
            <person name="Lutzoni F."/>
            <person name="Magnuson J."/>
            <person name="Mondo S."/>
            <person name="Nolan M."/>
            <person name="Ohm R."/>
            <person name="Pangilinan J."/>
            <person name="Park H.-J."/>
            <person name="Ramirez L."/>
            <person name="Alfaro M."/>
            <person name="Sun H."/>
            <person name="Tritt A."/>
            <person name="Yoshinaga Y."/>
            <person name="Zwiers L.-H."/>
            <person name="Turgeon B."/>
            <person name="Goodwin S."/>
            <person name="Spatafora J."/>
            <person name="Crous P."/>
            <person name="Grigoriev I."/>
        </authorList>
    </citation>
    <scope>NUCLEOTIDE SEQUENCE</scope>
    <source>
        <strain evidence="8">CBS 121167</strain>
    </source>
</reference>
<name>A0A6A6BGT8_9PEZI</name>
<comment type="subcellular location">
    <subcellularLocation>
        <location evidence="1">Membrane</location>
    </subcellularLocation>
</comment>
<sequence>MENATVASGIPPLPDYTLHPLPPLVSGIPDKYLTLALPVIAYWAVSMFFHVIDTYDFFPQYRLHTPVELTQRNHVSRWDVFRDVILQHIIQTVFGVGLAWFDPDPTYGQEDHDVAVWGQRIRLAERAIPTILSAFGLNAVALAKNMADSYPMLSGVLAGGRYSELTQTIVSNGETLIAPAFASWEISLAKLIYWVGIPALQFLFGVLVVDTWQYFWHRAMHLNKWLYTTFHSRHHRLYVPYAYGALYNHPFEGFLLDTLGTGIAYLLSGMTIRQSMWFFTGSTIKTVDDHCGYSFPWDPLQIITSNNASYHDIHHQSWGIKSNFSQPFFTFWDRYLGTMWTGGDTTAKYGRARKAAERKAETEVLKPQFLPPILQESSNTETSENEAGKPLRRSPRKKAHSTSQQTANLKGLRDRVNGSLQGKSPNVLGVESSH</sequence>
<organism evidence="8 9">
    <name type="scientific">Aplosporella prunicola CBS 121167</name>
    <dbReference type="NCBI Taxonomy" id="1176127"/>
    <lineage>
        <taxon>Eukaryota</taxon>
        <taxon>Fungi</taxon>
        <taxon>Dikarya</taxon>
        <taxon>Ascomycota</taxon>
        <taxon>Pezizomycotina</taxon>
        <taxon>Dothideomycetes</taxon>
        <taxon>Dothideomycetes incertae sedis</taxon>
        <taxon>Botryosphaeriales</taxon>
        <taxon>Aplosporellaceae</taxon>
        <taxon>Aplosporella</taxon>
    </lineage>
</organism>
<evidence type="ECO:0000313" key="8">
    <source>
        <dbReference type="EMBL" id="KAF2143359.1"/>
    </source>
</evidence>
<feature type="transmembrane region" description="Helical" evidence="6">
    <location>
        <begin position="32"/>
        <end position="52"/>
    </location>
</feature>
<evidence type="ECO:0000256" key="2">
    <source>
        <dbReference type="ARBA" id="ARBA00022692"/>
    </source>
</evidence>
<evidence type="ECO:0000256" key="4">
    <source>
        <dbReference type="ARBA" id="ARBA00023136"/>
    </source>
</evidence>
<evidence type="ECO:0000313" key="9">
    <source>
        <dbReference type="Proteomes" id="UP000799438"/>
    </source>
</evidence>
<gene>
    <name evidence="8" type="ORF">K452DRAFT_268825</name>
</gene>
<evidence type="ECO:0000256" key="3">
    <source>
        <dbReference type="ARBA" id="ARBA00022989"/>
    </source>
</evidence>